<dbReference type="EMBL" id="MU393523">
    <property type="protein sequence ID" value="KAI4862543.1"/>
    <property type="molecule type" value="Genomic_DNA"/>
</dbReference>
<proteinExistence type="predicted"/>
<protein>
    <submittedName>
        <fullName evidence="1">RTA1-domain-containing protein</fullName>
    </submittedName>
</protein>
<gene>
    <name evidence="1" type="ORF">F4820DRAFT_18402</name>
</gene>
<accession>A0ACB9YUB3</accession>
<name>A0ACB9YUB3_9PEZI</name>
<dbReference type="Proteomes" id="UP001497700">
    <property type="component" value="Unassembled WGS sequence"/>
</dbReference>
<organism evidence="1 2">
    <name type="scientific">Hypoxylon rubiginosum</name>
    <dbReference type="NCBI Taxonomy" id="110542"/>
    <lineage>
        <taxon>Eukaryota</taxon>
        <taxon>Fungi</taxon>
        <taxon>Dikarya</taxon>
        <taxon>Ascomycota</taxon>
        <taxon>Pezizomycotina</taxon>
        <taxon>Sordariomycetes</taxon>
        <taxon>Xylariomycetidae</taxon>
        <taxon>Xylariales</taxon>
        <taxon>Hypoxylaceae</taxon>
        <taxon>Hypoxylon</taxon>
    </lineage>
</organism>
<evidence type="ECO:0000313" key="1">
    <source>
        <dbReference type="EMBL" id="KAI4862543.1"/>
    </source>
</evidence>
<reference evidence="1 2" key="1">
    <citation type="journal article" date="2022" name="New Phytol.">
        <title>Ecological generalism drives hyperdiversity of secondary metabolite gene clusters in xylarialean endophytes.</title>
        <authorList>
            <person name="Franco M.E.E."/>
            <person name="Wisecaver J.H."/>
            <person name="Arnold A.E."/>
            <person name="Ju Y.M."/>
            <person name="Slot J.C."/>
            <person name="Ahrendt S."/>
            <person name="Moore L.P."/>
            <person name="Eastman K.E."/>
            <person name="Scott K."/>
            <person name="Konkel Z."/>
            <person name="Mondo S.J."/>
            <person name="Kuo A."/>
            <person name="Hayes R.D."/>
            <person name="Haridas S."/>
            <person name="Andreopoulos B."/>
            <person name="Riley R."/>
            <person name="LaButti K."/>
            <person name="Pangilinan J."/>
            <person name="Lipzen A."/>
            <person name="Amirebrahimi M."/>
            <person name="Yan J."/>
            <person name="Adam C."/>
            <person name="Keymanesh K."/>
            <person name="Ng V."/>
            <person name="Louie K."/>
            <person name="Northen T."/>
            <person name="Drula E."/>
            <person name="Henrissat B."/>
            <person name="Hsieh H.M."/>
            <person name="Youens-Clark K."/>
            <person name="Lutzoni F."/>
            <person name="Miadlikowska J."/>
            <person name="Eastwood D.C."/>
            <person name="Hamelin R.C."/>
            <person name="Grigoriev I.V."/>
            <person name="U'Ren J.M."/>
        </authorList>
    </citation>
    <scope>NUCLEOTIDE SEQUENCE [LARGE SCALE GENOMIC DNA]</scope>
    <source>
        <strain evidence="1 2">CBS 119005</strain>
    </source>
</reference>
<comment type="caution">
    <text evidence="1">The sequence shown here is derived from an EMBL/GenBank/DDBJ whole genome shotgun (WGS) entry which is preliminary data.</text>
</comment>
<sequence length="293" mass="32443">MIDISRIPEPLRNPNNCQKDLIPPFKYSYGYRPSLAAGIVFCILFGIAFFGHTLQTIRLRRWTSGLLAIGALTELIGWAGRTWSAECPYNQNAFLMQIVTLIIGPVFFTSALYVLLGTFITILGRKYSIISPRMYTIIFLSCDVISLIIQAAGGAMASSAAGSQGDTKLGTNIMVAGVIFQLVAMTVFALLSADFYRRSTKFGMPAEYNRILLALFISLAAIYARSIFRTVELIEGWTGYLMEHEAYFIALDGALMVVAVLIFLPFDPARTIPKVYRATEKKESAEMSDFSTV</sequence>
<evidence type="ECO:0000313" key="2">
    <source>
        <dbReference type="Proteomes" id="UP001497700"/>
    </source>
</evidence>
<keyword evidence="2" id="KW-1185">Reference proteome</keyword>